<evidence type="ECO:0000259" key="10">
    <source>
        <dbReference type="Pfam" id="PF04413"/>
    </source>
</evidence>
<dbReference type="Gene3D" id="3.40.50.11720">
    <property type="entry name" value="3-Deoxy-D-manno-octulosonic-acid transferase, N-terminal domain"/>
    <property type="match status" value="1"/>
</dbReference>
<gene>
    <name evidence="11" type="ORF">HYS17_06065</name>
</gene>
<feature type="site" description="Transition state stabilizer" evidence="8">
    <location>
        <position position="198"/>
    </location>
</feature>
<evidence type="ECO:0000256" key="6">
    <source>
        <dbReference type="ARBA" id="ARBA00049183"/>
    </source>
</evidence>
<dbReference type="Gene3D" id="3.40.50.2000">
    <property type="entry name" value="Glycogen Phosphorylase B"/>
    <property type="match status" value="1"/>
</dbReference>
<sequence>MKALTPALSALLERRLTQGKEEAGRIEERRGNTAVPRPDMPVIWIHGASVGEAQSTLIVINHLQKRYPDAAILLTTGTVTSAQYLENRLPAGVIHQYIPLDHPEWVDSFFNHWKPQMVLWMESELWPILLAGIRERNIPALLLNARLSPRSYQRWRCLSIAAKPLLCTFSAILAQTGDDAARFKKLGAGNVAVTGNLKYASTPLPCDPDHLALLRQQIGSRPVWLYASTHKGEEELACRLHLRLAADIPDLLTVVVPRHPERGEDIMKICQAFGVKALRRTAVHTPPDADTQLYIADTLGELGLFYRACPVACIGRSFSDDGGGGHNPIEAAQLGCAVLHGPRIQNLFEIYRDMNQADASCLVRDKNEFYIVLRELLRHPEKLKKLADSGQEFTRRQSLVLPNILGQIYPVADRALTPVTGAA</sequence>
<keyword evidence="9" id="KW-1003">Cell membrane</keyword>
<keyword evidence="4 9" id="KW-0808">Transferase</keyword>
<comment type="subcellular location">
    <subcellularLocation>
        <location evidence="9">Cell membrane</location>
    </subcellularLocation>
</comment>
<dbReference type="EMBL" id="CP066681">
    <property type="protein sequence ID" value="QQG35138.1"/>
    <property type="molecule type" value="Genomic_DNA"/>
</dbReference>
<evidence type="ECO:0000256" key="3">
    <source>
        <dbReference type="ARBA" id="ARBA00019077"/>
    </source>
</evidence>
<evidence type="ECO:0000256" key="4">
    <source>
        <dbReference type="ARBA" id="ARBA00022679"/>
    </source>
</evidence>
<name>A0A7T5R090_9BACT</name>
<dbReference type="PANTHER" id="PTHR42755:SF1">
    <property type="entry name" value="3-DEOXY-D-MANNO-OCTULOSONIC ACID TRANSFERASE, MITOCHONDRIAL-RELATED"/>
    <property type="match status" value="1"/>
</dbReference>
<protein>
    <recommendedName>
        <fullName evidence="3 9">3-deoxy-D-manno-octulosonic acid transferase</fullName>
        <shortName evidence="9">Kdo transferase</shortName>
        <ecNumber evidence="2 9">2.4.99.12</ecNumber>
    </recommendedName>
    <alternativeName>
        <fullName evidence="5 9">Lipid IV(A) 3-deoxy-D-manno-octulosonic acid transferase</fullName>
    </alternativeName>
</protein>
<dbReference type="InterPro" id="IPR038107">
    <property type="entry name" value="Glycos_transf_N_sf"/>
</dbReference>
<dbReference type="UniPathway" id="UPA00958"/>
<organism evidence="11 12">
    <name type="scientific">Micavibrio aeruginosavorus</name>
    <dbReference type="NCBI Taxonomy" id="349221"/>
    <lineage>
        <taxon>Bacteria</taxon>
        <taxon>Pseudomonadati</taxon>
        <taxon>Bdellovibrionota</taxon>
        <taxon>Bdellovibrionia</taxon>
        <taxon>Bdellovibrionales</taxon>
        <taxon>Pseudobdellovibrionaceae</taxon>
        <taxon>Micavibrio</taxon>
    </lineage>
</organism>
<dbReference type="EC" id="2.4.99.12" evidence="2 9"/>
<evidence type="ECO:0000256" key="5">
    <source>
        <dbReference type="ARBA" id="ARBA00031445"/>
    </source>
</evidence>
<dbReference type="GO" id="GO:0005886">
    <property type="term" value="C:plasma membrane"/>
    <property type="evidence" value="ECO:0007669"/>
    <property type="project" value="UniProtKB-SubCell"/>
</dbReference>
<reference evidence="11 12" key="1">
    <citation type="submission" date="2020-07" db="EMBL/GenBank/DDBJ databases">
        <title>Huge and variable diversity of episymbiotic CPR bacteria and DPANN archaea in groundwater ecosystems.</title>
        <authorList>
            <person name="He C.Y."/>
            <person name="Keren R."/>
            <person name="Whittaker M."/>
            <person name="Farag I.F."/>
            <person name="Doudna J."/>
            <person name="Cate J.H.D."/>
            <person name="Banfield J.F."/>
        </authorList>
    </citation>
    <scope>NUCLEOTIDE SEQUENCE [LARGE SCALE GENOMIC DNA]</scope>
    <source>
        <strain evidence="11">NC_groundwater_70_Ag_B-0.1um_54_66</strain>
    </source>
</reference>
<dbReference type="GO" id="GO:0009244">
    <property type="term" value="P:lipopolysaccharide core region biosynthetic process"/>
    <property type="evidence" value="ECO:0007669"/>
    <property type="project" value="UniProtKB-UniRule"/>
</dbReference>
<dbReference type="PANTHER" id="PTHR42755">
    <property type="entry name" value="3-DEOXY-MANNO-OCTULOSONATE CYTIDYLYLTRANSFERASE"/>
    <property type="match status" value="1"/>
</dbReference>
<evidence type="ECO:0000256" key="2">
    <source>
        <dbReference type="ARBA" id="ARBA00012621"/>
    </source>
</evidence>
<proteinExistence type="inferred from homology"/>
<evidence type="ECO:0000256" key="1">
    <source>
        <dbReference type="ARBA" id="ARBA00004713"/>
    </source>
</evidence>
<comment type="function">
    <text evidence="9">Involved in lipopolysaccharide (LPS) biosynthesis. Catalyzes the transfer of 3-deoxy-D-manno-octulosonate (Kdo) residue(s) from CMP-Kdo to lipid IV(A), the tetraacyldisaccharide-1,4'-bisphosphate precursor of lipid A.</text>
</comment>
<dbReference type="SUPFAM" id="SSF53756">
    <property type="entry name" value="UDP-Glycosyltransferase/glycogen phosphorylase"/>
    <property type="match status" value="1"/>
</dbReference>
<evidence type="ECO:0000313" key="12">
    <source>
        <dbReference type="Proteomes" id="UP000595362"/>
    </source>
</evidence>
<evidence type="ECO:0000256" key="8">
    <source>
        <dbReference type="PIRSR" id="PIRSR639901-2"/>
    </source>
</evidence>
<evidence type="ECO:0000313" key="11">
    <source>
        <dbReference type="EMBL" id="QQG35138.1"/>
    </source>
</evidence>
<feature type="active site" description="Proton acceptor" evidence="7">
    <location>
        <position position="52"/>
    </location>
</feature>
<evidence type="ECO:0000256" key="7">
    <source>
        <dbReference type="PIRSR" id="PIRSR639901-1"/>
    </source>
</evidence>
<dbReference type="InterPro" id="IPR039901">
    <property type="entry name" value="Kdotransferase"/>
</dbReference>
<dbReference type="AlphaFoldDB" id="A0A7T5R090"/>
<feature type="site" description="Transition state stabilizer" evidence="8">
    <location>
        <position position="122"/>
    </location>
</feature>
<dbReference type="InterPro" id="IPR007507">
    <property type="entry name" value="Glycos_transf_N"/>
</dbReference>
<dbReference type="GO" id="GO:0009245">
    <property type="term" value="P:lipid A biosynthetic process"/>
    <property type="evidence" value="ECO:0007669"/>
    <property type="project" value="TreeGrafter"/>
</dbReference>
<dbReference type="Proteomes" id="UP000595362">
    <property type="component" value="Chromosome"/>
</dbReference>
<keyword evidence="9" id="KW-0472">Membrane</keyword>
<comment type="catalytic activity">
    <reaction evidence="6 9">
        <text>lipid IVA (E. coli) + CMP-3-deoxy-beta-D-manno-octulosonate = alpha-Kdo-(2-&gt;6)-lipid IVA (E. coli) + CMP + H(+)</text>
        <dbReference type="Rhea" id="RHEA:28066"/>
        <dbReference type="ChEBI" id="CHEBI:15378"/>
        <dbReference type="ChEBI" id="CHEBI:58603"/>
        <dbReference type="ChEBI" id="CHEBI:60364"/>
        <dbReference type="ChEBI" id="CHEBI:60377"/>
        <dbReference type="ChEBI" id="CHEBI:85987"/>
        <dbReference type="EC" id="2.4.99.12"/>
    </reaction>
</comment>
<comment type="pathway">
    <text evidence="1 9">Bacterial outer membrane biogenesis; LPS core biosynthesis.</text>
</comment>
<feature type="domain" description="3-deoxy-D-manno-octulosonic-acid transferase N-terminal" evidence="10">
    <location>
        <begin position="25"/>
        <end position="200"/>
    </location>
</feature>
<keyword evidence="9" id="KW-0448">Lipopolysaccharide biosynthesis</keyword>
<dbReference type="GO" id="GO:0043842">
    <property type="term" value="F:Kdo transferase activity"/>
    <property type="evidence" value="ECO:0007669"/>
    <property type="project" value="UniProtKB-EC"/>
</dbReference>
<dbReference type="Pfam" id="PF04413">
    <property type="entry name" value="Glycos_transf_N"/>
    <property type="match status" value="1"/>
</dbReference>
<evidence type="ECO:0000256" key="9">
    <source>
        <dbReference type="RuleBase" id="RU365103"/>
    </source>
</evidence>
<comment type="similarity">
    <text evidence="9">Belongs to the glycosyltransferase group 1 family.</text>
</comment>
<accession>A0A7T5R090</accession>
<dbReference type="FunFam" id="3.40.50.11720:FF:000001">
    <property type="entry name" value="3-deoxy-D-manno-octulosonic acid transferase"/>
    <property type="match status" value="1"/>
</dbReference>